<dbReference type="Gene3D" id="1.20.1250.20">
    <property type="entry name" value="MFS general substrate transporter like domains"/>
    <property type="match status" value="2"/>
</dbReference>
<feature type="transmembrane region" description="Helical" evidence="8">
    <location>
        <begin position="276"/>
        <end position="294"/>
    </location>
</feature>
<keyword evidence="6 8" id="KW-1133">Transmembrane helix</keyword>
<evidence type="ECO:0000256" key="5">
    <source>
        <dbReference type="ARBA" id="ARBA00022847"/>
    </source>
</evidence>
<dbReference type="PANTHER" id="PTHR43528:SF7">
    <property type="entry name" value="MFS TRANSPORTER"/>
    <property type="match status" value="1"/>
</dbReference>
<sequence length="418" mass="46612">MAITKTSENKTLFLCSIGGAFEYYDFSLFALMTPVISKHFFDDSIPSVALLKTFGIFAAGYFARFLGGFYFSHLGDTSGRKKPFMITLFLMAIPTLGIALLPTYEQIGFLAPLILLLLRIAQGFALGGEAPCAMAYIHEYANEKRKSLAMGFLFGGIIFGSFFASLLYSSLNSLMSPETFYSWGWRIPFAVGGILGIIGIYLRKSLNESKDFLQCKKSNGVLKVPFFTLFQKHFKDVVLGIIILLPSSTAFLYFLLISSKTLETAFLFEKIFIEKIVTLGFFLNALFCIIFGYLSDKIKSKNVYIIGIISLFILTLISNSVFQSGSKETITIFIILMSITLGACVGSVFNILATMFSTKMRTSALALCLNTTNGLFIGITPYVFTQIATIHYFNHFPMLYISFLCLISLFLIRKLKTK</sequence>
<comment type="subcellular location">
    <subcellularLocation>
        <location evidence="1">Cell membrane</location>
        <topology evidence="1">Multi-pass membrane protein</topology>
    </subcellularLocation>
</comment>
<keyword evidence="5" id="KW-0769">Symport</keyword>
<feature type="transmembrane region" description="Helical" evidence="8">
    <location>
        <begin position="183"/>
        <end position="202"/>
    </location>
</feature>
<dbReference type="PROSITE" id="PS50850">
    <property type="entry name" value="MFS"/>
    <property type="match status" value="1"/>
</dbReference>
<dbReference type="GO" id="GO:0005886">
    <property type="term" value="C:plasma membrane"/>
    <property type="evidence" value="ECO:0007669"/>
    <property type="project" value="UniProtKB-SubCell"/>
</dbReference>
<evidence type="ECO:0000256" key="7">
    <source>
        <dbReference type="ARBA" id="ARBA00023136"/>
    </source>
</evidence>
<evidence type="ECO:0000256" key="1">
    <source>
        <dbReference type="ARBA" id="ARBA00004651"/>
    </source>
</evidence>
<evidence type="ECO:0000256" key="8">
    <source>
        <dbReference type="SAM" id="Phobius"/>
    </source>
</evidence>
<feature type="transmembrane region" description="Helical" evidence="8">
    <location>
        <begin position="237"/>
        <end position="256"/>
    </location>
</feature>
<keyword evidence="4 8" id="KW-0812">Transmembrane</keyword>
<feature type="transmembrane region" description="Helical" evidence="8">
    <location>
        <begin position="330"/>
        <end position="352"/>
    </location>
</feature>
<dbReference type="EMBL" id="WFLM01000005">
    <property type="protein sequence ID" value="KAB8036789.1"/>
    <property type="molecule type" value="Genomic_DNA"/>
</dbReference>
<dbReference type="InterPro" id="IPR036259">
    <property type="entry name" value="MFS_trans_sf"/>
</dbReference>
<feature type="transmembrane region" description="Helical" evidence="8">
    <location>
        <begin position="148"/>
        <end position="171"/>
    </location>
</feature>
<feature type="domain" description="Major facilitator superfamily (MFS) profile" evidence="9">
    <location>
        <begin position="11"/>
        <end position="418"/>
    </location>
</feature>
<comment type="caution">
    <text evidence="10">The sequence shown here is derived from an EMBL/GenBank/DDBJ whole genome shotgun (WGS) entry which is preliminary data.</text>
</comment>
<dbReference type="InterPro" id="IPR051084">
    <property type="entry name" value="H+-coupled_symporters"/>
</dbReference>
<protein>
    <submittedName>
        <fullName evidence="10">MFS transporter</fullName>
    </submittedName>
</protein>
<proteinExistence type="predicted"/>
<accession>A0A6N6VTL6</accession>
<dbReference type="Pfam" id="PF00083">
    <property type="entry name" value="Sugar_tr"/>
    <property type="match status" value="1"/>
</dbReference>
<feature type="transmembrane region" description="Helical" evidence="8">
    <location>
        <begin position="303"/>
        <end position="324"/>
    </location>
</feature>
<feature type="transmembrane region" description="Helical" evidence="8">
    <location>
        <begin position="83"/>
        <end position="101"/>
    </location>
</feature>
<keyword evidence="11" id="KW-1185">Reference proteome</keyword>
<feature type="transmembrane region" description="Helical" evidence="8">
    <location>
        <begin position="107"/>
        <end position="127"/>
    </location>
</feature>
<evidence type="ECO:0000256" key="3">
    <source>
        <dbReference type="ARBA" id="ARBA00022475"/>
    </source>
</evidence>
<dbReference type="InterPro" id="IPR020846">
    <property type="entry name" value="MFS_dom"/>
</dbReference>
<evidence type="ECO:0000256" key="6">
    <source>
        <dbReference type="ARBA" id="ARBA00022989"/>
    </source>
</evidence>
<dbReference type="InterPro" id="IPR005828">
    <property type="entry name" value="MFS_sugar_transport-like"/>
</dbReference>
<keyword evidence="2" id="KW-0813">Transport</keyword>
<feature type="transmembrane region" description="Helical" evidence="8">
    <location>
        <begin position="12"/>
        <end position="36"/>
    </location>
</feature>
<dbReference type="OrthoDB" id="3690818at2"/>
<dbReference type="Proteomes" id="UP000437748">
    <property type="component" value="Unassembled WGS sequence"/>
</dbReference>
<feature type="transmembrane region" description="Helical" evidence="8">
    <location>
        <begin position="390"/>
        <end position="412"/>
    </location>
</feature>
<evidence type="ECO:0000313" key="11">
    <source>
        <dbReference type="Proteomes" id="UP000437748"/>
    </source>
</evidence>
<name>A0A6N6VTL6_9BACT</name>
<feature type="transmembrane region" description="Helical" evidence="8">
    <location>
        <begin position="364"/>
        <end position="384"/>
    </location>
</feature>
<dbReference type="AlphaFoldDB" id="A0A6N6VTL6"/>
<evidence type="ECO:0000256" key="4">
    <source>
        <dbReference type="ARBA" id="ARBA00022692"/>
    </source>
</evidence>
<organism evidence="10 11">
    <name type="scientific">Silvanigrella paludirubra</name>
    <dbReference type="NCBI Taxonomy" id="2499159"/>
    <lineage>
        <taxon>Bacteria</taxon>
        <taxon>Pseudomonadati</taxon>
        <taxon>Bdellovibrionota</taxon>
        <taxon>Oligoflexia</taxon>
        <taxon>Silvanigrellales</taxon>
        <taxon>Silvanigrellaceae</taxon>
        <taxon>Silvanigrella</taxon>
    </lineage>
</organism>
<evidence type="ECO:0000256" key="2">
    <source>
        <dbReference type="ARBA" id="ARBA00022448"/>
    </source>
</evidence>
<dbReference type="RefSeq" id="WP_153421204.1">
    <property type="nucleotide sequence ID" value="NZ_WFLM01000005.1"/>
</dbReference>
<evidence type="ECO:0000313" key="10">
    <source>
        <dbReference type="EMBL" id="KAB8036789.1"/>
    </source>
</evidence>
<dbReference type="PANTHER" id="PTHR43528">
    <property type="entry name" value="ALPHA-KETOGLUTARATE PERMEASE"/>
    <property type="match status" value="1"/>
</dbReference>
<dbReference type="SUPFAM" id="SSF103473">
    <property type="entry name" value="MFS general substrate transporter"/>
    <property type="match status" value="1"/>
</dbReference>
<gene>
    <name evidence="10" type="ORF">GCL60_13170</name>
</gene>
<keyword evidence="7 8" id="KW-0472">Membrane</keyword>
<feature type="transmembrane region" description="Helical" evidence="8">
    <location>
        <begin position="48"/>
        <end position="71"/>
    </location>
</feature>
<evidence type="ECO:0000259" key="9">
    <source>
        <dbReference type="PROSITE" id="PS50850"/>
    </source>
</evidence>
<reference evidence="10 11" key="1">
    <citation type="submission" date="2019-10" db="EMBL/GenBank/DDBJ databases">
        <title>New species of Slilvanegrellaceae.</title>
        <authorList>
            <person name="Pitt A."/>
            <person name="Hahn M.W."/>
        </authorList>
    </citation>
    <scope>NUCLEOTIDE SEQUENCE [LARGE SCALE GENOMIC DNA]</scope>
    <source>
        <strain evidence="10 11">SP-Ram-0.45-NSY-1</strain>
    </source>
</reference>
<keyword evidence="3" id="KW-1003">Cell membrane</keyword>
<dbReference type="GO" id="GO:0015293">
    <property type="term" value="F:symporter activity"/>
    <property type="evidence" value="ECO:0007669"/>
    <property type="project" value="UniProtKB-KW"/>
</dbReference>